<dbReference type="Gene3D" id="1.10.10.10">
    <property type="entry name" value="Winged helix-like DNA-binding domain superfamily/Winged helix DNA-binding domain"/>
    <property type="match status" value="1"/>
</dbReference>
<dbReference type="RefSeq" id="WP_126704848.1">
    <property type="nucleotide sequence ID" value="NZ_CP034593.1"/>
</dbReference>
<dbReference type="InterPro" id="IPR002577">
    <property type="entry name" value="HTH_HxlR"/>
</dbReference>
<gene>
    <name evidence="5" type="ORF">EJ997_12595</name>
</gene>
<name>A0A3S9Q0G8_9ACTO</name>
<dbReference type="OrthoDB" id="370168at2"/>
<dbReference type="Pfam" id="PF01638">
    <property type="entry name" value="HxlR"/>
    <property type="match status" value="1"/>
</dbReference>
<proteinExistence type="predicted"/>
<dbReference type="InterPro" id="IPR036388">
    <property type="entry name" value="WH-like_DNA-bd_sf"/>
</dbReference>
<protein>
    <submittedName>
        <fullName evidence="5">Transcriptional regulator</fullName>
    </submittedName>
</protein>
<evidence type="ECO:0000313" key="5">
    <source>
        <dbReference type="EMBL" id="AZQ78048.1"/>
    </source>
</evidence>
<dbReference type="PANTHER" id="PTHR33204">
    <property type="entry name" value="TRANSCRIPTIONAL REGULATOR, MARR FAMILY"/>
    <property type="match status" value="1"/>
</dbReference>
<keyword evidence="1" id="KW-0805">Transcription regulation</keyword>
<evidence type="ECO:0000259" key="4">
    <source>
        <dbReference type="PROSITE" id="PS51118"/>
    </source>
</evidence>
<dbReference type="InterPro" id="IPR036390">
    <property type="entry name" value="WH_DNA-bd_sf"/>
</dbReference>
<dbReference type="SUPFAM" id="SSF46785">
    <property type="entry name" value="Winged helix' DNA-binding domain"/>
    <property type="match status" value="1"/>
</dbReference>
<feature type="domain" description="HTH hxlR-type" evidence="4">
    <location>
        <begin position="21"/>
        <end position="121"/>
    </location>
</feature>
<evidence type="ECO:0000313" key="6">
    <source>
        <dbReference type="Proteomes" id="UP000280344"/>
    </source>
</evidence>
<dbReference type="GO" id="GO:0003677">
    <property type="term" value="F:DNA binding"/>
    <property type="evidence" value="ECO:0007669"/>
    <property type="project" value="UniProtKB-KW"/>
</dbReference>
<sequence>MASNDDTLGSLPDPNVFSRMCSSRDVFHHVTGRWGALVIVALSENGEPMRFSELRRHVDGVSDRMLSQTLAQLEREGVVVRTVHSSIPPHVDYQLTELGNKLSGPLSDLKGIVEGELGGILQSQEAYDKAHA</sequence>
<dbReference type="AlphaFoldDB" id="A0A3S9Q0G8"/>
<evidence type="ECO:0000256" key="3">
    <source>
        <dbReference type="ARBA" id="ARBA00023163"/>
    </source>
</evidence>
<dbReference type="Proteomes" id="UP000280344">
    <property type="component" value="Chromosome"/>
</dbReference>
<dbReference type="PROSITE" id="PS51118">
    <property type="entry name" value="HTH_HXLR"/>
    <property type="match status" value="1"/>
</dbReference>
<dbReference type="PANTHER" id="PTHR33204:SF37">
    <property type="entry name" value="HTH-TYPE TRANSCRIPTIONAL REGULATOR YODB"/>
    <property type="match status" value="1"/>
</dbReference>
<accession>A0A3S9Q0G8</accession>
<keyword evidence="3" id="KW-0804">Transcription</keyword>
<dbReference type="EMBL" id="CP034593">
    <property type="protein sequence ID" value="AZQ78048.1"/>
    <property type="molecule type" value="Genomic_DNA"/>
</dbReference>
<evidence type="ECO:0000256" key="2">
    <source>
        <dbReference type="ARBA" id="ARBA00023125"/>
    </source>
</evidence>
<keyword evidence="6" id="KW-1185">Reference proteome</keyword>
<reference evidence="5 6" key="1">
    <citation type="submission" date="2018-12" db="EMBL/GenBank/DDBJ databases">
        <title>Complete genome sequence of Flaviflexus sp. H23T48.</title>
        <authorList>
            <person name="Bae J.-W."/>
            <person name="Lee J.-Y."/>
        </authorList>
    </citation>
    <scope>NUCLEOTIDE SEQUENCE [LARGE SCALE GENOMIC DNA]</scope>
    <source>
        <strain evidence="5 6">H23T48</strain>
    </source>
</reference>
<organism evidence="5 6">
    <name type="scientific">Flaviflexus ciconiae</name>
    <dbReference type="NCBI Taxonomy" id="2496867"/>
    <lineage>
        <taxon>Bacteria</taxon>
        <taxon>Bacillati</taxon>
        <taxon>Actinomycetota</taxon>
        <taxon>Actinomycetes</taxon>
        <taxon>Actinomycetales</taxon>
        <taxon>Actinomycetaceae</taxon>
        <taxon>Flaviflexus</taxon>
    </lineage>
</organism>
<keyword evidence="2" id="KW-0238">DNA-binding</keyword>
<dbReference type="KEGG" id="flh:EJ997_12595"/>
<evidence type="ECO:0000256" key="1">
    <source>
        <dbReference type="ARBA" id="ARBA00023015"/>
    </source>
</evidence>